<dbReference type="EMBL" id="RPFZ01000001">
    <property type="protein sequence ID" value="RPF71880.1"/>
    <property type="molecule type" value="Genomic_DNA"/>
</dbReference>
<keyword evidence="1" id="KW-0808">Transferase</keyword>
<dbReference type="InterPro" id="IPR018641">
    <property type="entry name" value="Trfase_1_rSAM/seldom-assoc"/>
</dbReference>
<protein>
    <submittedName>
        <fullName evidence="1">Glycosyltransferase</fullName>
    </submittedName>
</protein>
<dbReference type="Proteomes" id="UP000275232">
    <property type="component" value="Unassembled WGS sequence"/>
</dbReference>
<dbReference type="Gene3D" id="3.90.550.10">
    <property type="entry name" value="Spore Coat Polysaccharide Biosynthesis Protein SpsA, Chain A"/>
    <property type="match status" value="1"/>
</dbReference>
<name>A0A3N5CWF8_9SPHN</name>
<dbReference type="PANTHER" id="PTHR36529:SF1">
    <property type="entry name" value="GLYCOSYLTRANSFERASE"/>
    <property type="match status" value="1"/>
</dbReference>
<dbReference type="OrthoDB" id="9798250at2"/>
<proteinExistence type="predicted"/>
<evidence type="ECO:0000313" key="2">
    <source>
        <dbReference type="Proteomes" id="UP000275232"/>
    </source>
</evidence>
<dbReference type="Pfam" id="PF09837">
    <property type="entry name" value="DUF2064"/>
    <property type="match status" value="1"/>
</dbReference>
<keyword evidence="2" id="KW-1185">Reference proteome</keyword>
<dbReference type="GO" id="GO:0016740">
    <property type="term" value="F:transferase activity"/>
    <property type="evidence" value="ECO:0007669"/>
    <property type="project" value="UniProtKB-KW"/>
</dbReference>
<dbReference type="AlphaFoldDB" id="A0A3N5CWF8"/>
<dbReference type="SUPFAM" id="SSF53448">
    <property type="entry name" value="Nucleotide-diphospho-sugar transferases"/>
    <property type="match status" value="1"/>
</dbReference>
<sequence>MRVPTVNLFAKFPVPGKAKTRLIPALGPEGAAALHRRLTERTLARVRASGLPFAVRYTGASAGDFAAWLGGDVPLTEQGEGDLGERLARVEAPAILLGADIPDLSERHLAEAARALRDHDTVIGPAADGGYYLLGFTTECPALFTGIAWGTKTVRKGTMKAISGAGLSCAVLQTLHDCDRPEDLARWPDLTA</sequence>
<gene>
    <name evidence="1" type="ORF">EG799_09795</name>
</gene>
<dbReference type="InterPro" id="IPR029044">
    <property type="entry name" value="Nucleotide-diphossugar_trans"/>
</dbReference>
<dbReference type="NCBIfam" id="TIGR04282">
    <property type="entry name" value="glyco_like_cofC"/>
    <property type="match status" value="1"/>
</dbReference>
<organism evidence="1 2">
    <name type="scientific">Aurantiacibacter spongiae</name>
    <dbReference type="NCBI Taxonomy" id="2488860"/>
    <lineage>
        <taxon>Bacteria</taxon>
        <taxon>Pseudomonadati</taxon>
        <taxon>Pseudomonadota</taxon>
        <taxon>Alphaproteobacteria</taxon>
        <taxon>Sphingomonadales</taxon>
        <taxon>Erythrobacteraceae</taxon>
        <taxon>Aurantiacibacter</taxon>
    </lineage>
</organism>
<comment type="caution">
    <text evidence="1">The sequence shown here is derived from an EMBL/GenBank/DDBJ whole genome shotgun (WGS) entry which is preliminary data.</text>
</comment>
<reference evidence="1 2" key="1">
    <citation type="submission" date="2018-11" db="EMBL/GenBank/DDBJ databases">
        <title>Erythrobacter spongiae sp. nov., isolated from a marine sponge.</title>
        <authorList>
            <person name="Zhuang L."/>
            <person name="Luo L."/>
        </authorList>
    </citation>
    <scope>NUCLEOTIDE SEQUENCE [LARGE SCALE GENOMIC DNA]</scope>
    <source>
        <strain evidence="1 2">HN-E23</strain>
    </source>
</reference>
<accession>A0A3N5CWF8</accession>
<dbReference type="PANTHER" id="PTHR36529">
    <property type="entry name" value="SLL1095 PROTEIN"/>
    <property type="match status" value="1"/>
</dbReference>
<evidence type="ECO:0000313" key="1">
    <source>
        <dbReference type="EMBL" id="RPF71880.1"/>
    </source>
</evidence>
<dbReference type="RefSeq" id="WP_123880740.1">
    <property type="nucleotide sequence ID" value="NZ_RPFZ01000001.1"/>
</dbReference>